<feature type="signal peptide" evidence="1">
    <location>
        <begin position="1"/>
        <end position="29"/>
    </location>
</feature>
<dbReference type="SUPFAM" id="SSF50475">
    <property type="entry name" value="FMN-binding split barrel"/>
    <property type="match status" value="1"/>
</dbReference>
<evidence type="ECO:0000256" key="1">
    <source>
        <dbReference type="SAM" id="SignalP"/>
    </source>
</evidence>
<feature type="chain" id="PRO_5040970506" evidence="1">
    <location>
        <begin position="30"/>
        <end position="179"/>
    </location>
</feature>
<evidence type="ECO:0000313" key="4">
    <source>
        <dbReference type="Proteomes" id="UP001145087"/>
    </source>
</evidence>
<dbReference type="EMBL" id="JAPOHD010000068">
    <property type="protein sequence ID" value="MCY1723305.1"/>
    <property type="molecule type" value="Genomic_DNA"/>
</dbReference>
<organism evidence="3 4">
    <name type="scientific">Draconibacterium aestuarii</name>
    <dbReference type="NCBI Taxonomy" id="2998507"/>
    <lineage>
        <taxon>Bacteria</taxon>
        <taxon>Pseudomonadati</taxon>
        <taxon>Bacteroidota</taxon>
        <taxon>Bacteroidia</taxon>
        <taxon>Marinilabiliales</taxon>
        <taxon>Prolixibacteraceae</taxon>
        <taxon>Draconibacterium</taxon>
    </lineage>
</organism>
<dbReference type="PANTHER" id="PTHR34818">
    <property type="entry name" value="PROTEIN BLI-3"/>
    <property type="match status" value="1"/>
</dbReference>
<keyword evidence="1" id="KW-0732">Signal</keyword>
<feature type="domain" description="General stress protein FMN-binding split barrel" evidence="2">
    <location>
        <begin position="42"/>
        <end position="154"/>
    </location>
</feature>
<reference evidence="3" key="1">
    <citation type="submission" date="2022-11" db="EMBL/GenBank/DDBJ databases">
        <title>Marilongibacter aestuarii gen. nov., sp. nov., isolated from tidal flat sediment.</title>
        <authorList>
            <person name="Jiayan W."/>
        </authorList>
    </citation>
    <scope>NUCLEOTIDE SEQUENCE</scope>
    <source>
        <strain evidence="3">Z1-6</strain>
    </source>
</reference>
<dbReference type="Pfam" id="PF16242">
    <property type="entry name" value="Pyrid_ox_like"/>
    <property type="match status" value="1"/>
</dbReference>
<dbReference type="Proteomes" id="UP001145087">
    <property type="component" value="Unassembled WGS sequence"/>
</dbReference>
<evidence type="ECO:0000313" key="3">
    <source>
        <dbReference type="EMBL" id="MCY1723305.1"/>
    </source>
</evidence>
<dbReference type="Gene3D" id="2.30.110.10">
    <property type="entry name" value="Electron Transport, Fmn-binding Protein, Chain A"/>
    <property type="match status" value="1"/>
</dbReference>
<dbReference type="AlphaFoldDB" id="A0A9X3FHL3"/>
<dbReference type="PANTHER" id="PTHR34818:SF1">
    <property type="entry name" value="PROTEIN BLI-3"/>
    <property type="match status" value="1"/>
</dbReference>
<evidence type="ECO:0000259" key="2">
    <source>
        <dbReference type="Pfam" id="PF16242"/>
    </source>
</evidence>
<accession>A0A9X3FHL3</accession>
<proteinExistence type="predicted"/>
<keyword evidence="4" id="KW-1185">Reference proteome</keyword>
<sequence>MPTSKKFISVLFVVFLFIPFCGYSQPAEANDTTQNKVILAAREIIQAAHTCALITLDEEGNTRVRTMDPFLPEENFTIWLGTNANSRKVKQIKKHPEVSLYYLDSDASGYVVIQGTSELINDKKGKKKWWKKEWEAFYPNKAETFLLIKITPKWIEVSSNTRGIYSDPHTWQPPRVVFE</sequence>
<name>A0A9X3FHL3_9BACT</name>
<dbReference type="InterPro" id="IPR038725">
    <property type="entry name" value="YdaG_split_barrel_FMN-bd"/>
</dbReference>
<dbReference type="InterPro" id="IPR012349">
    <property type="entry name" value="Split_barrel_FMN-bd"/>
</dbReference>
<protein>
    <submittedName>
        <fullName evidence="3">Pyridoxamine 5'-phosphate oxidase family protein</fullName>
    </submittedName>
</protein>
<comment type="caution">
    <text evidence="3">The sequence shown here is derived from an EMBL/GenBank/DDBJ whole genome shotgun (WGS) entry which is preliminary data.</text>
</comment>
<dbReference type="RefSeq" id="WP_343335631.1">
    <property type="nucleotide sequence ID" value="NZ_JAPOHD010000068.1"/>
</dbReference>
<dbReference type="InterPro" id="IPR052917">
    <property type="entry name" value="Stress-Dev_Protein"/>
</dbReference>
<gene>
    <name evidence="3" type="ORF">OU798_23345</name>
</gene>